<gene>
    <name evidence="1" type="ORF">CJ014_00870</name>
</gene>
<protein>
    <submittedName>
        <fullName evidence="1">Uncharacterized protein</fullName>
    </submittedName>
</protein>
<evidence type="ECO:0000313" key="2">
    <source>
        <dbReference type="Proteomes" id="UP000231070"/>
    </source>
</evidence>
<proteinExistence type="predicted"/>
<comment type="caution">
    <text evidence="1">The sequence shown here is derived from an EMBL/GenBank/DDBJ whole genome shotgun (WGS) entry which is preliminary data.</text>
</comment>
<keyword evidence="2" id="KW-1185">Reference proteome</keyword>
<accession>A0A2G9X136</accession>
<dbReference type="Proteomes" id="UP000231070">
    <property type="component" value="Unassembled WGS sequence"/>
</dbReference>
<dbReference type="AlphaFoldDB" id="A0A2G9X136"/>
<evidence type="ECO:0000313" key="1">
    <source>
        <dbReference type="EMBL" id="PIP00689.1"/>
    </source>
</evidence>
<sequence>MHRSMSVASRIGRSTATIATALYRNPAETAPQLMMLTFGFLTGSGGLDGNGGIPDLDFQLGIGHHRSLLTHSILSGLVVETLCLGFIDLVCTIADKLPEDRDPIWDVLVSRGNALVAAASTGLSAGIAYHLGVDATLQPAAYHDLPFSMPIEGHQAVMGANAAAEGVDAMKRNNSVEV</sequence>
<name>A0A2G9X136_9HYPH</name>
<organism evidence="1 2">
    <name type="scientific">Pleomorphomonas carboxyditropha</name>
    <dbReference type="NCBI Taxonomy" id="2023338"/>
    <lineage>
        <taxon>Bacteria</taxon>
        <taxon>Pseudomonadati</taxon>
        <taxon>Pseudomonadota</taxon>
        <taxon>Alphaproteobacteria</taxon>
        <taxon>Hyphomicrobiales</taxon>
        <taxon>Pleomorphomonadaceae</taxon>
        <taxon>Pleomorphomonas</taxon>
    </lineage>
</organism>
<reference evidence="1 2" key="1">
    <citation type="submission" date="2017-08" db="EMBL/GenBank/DDBJ databases">
        <title>Pleomorphomonas carboxidotrophicus sp. nov., a new mesophilic hydrogenogenic carboxidotroph.</title>
        <authorList>
            <person name="Esquivel-Elizondo S."/>
            <person name="Krajmalnik-Brown R."/>
            <person name="Maldonado J."/>
        </authorList>
    </citation>
    <scope>NUCLEOTIDE SEQUENCE [LARGE SCALE GENOMIC DNA]</scope>
    <source>
        <strain evidence="1 2">SVCO-16</strain>
    </source>
</reference>
<dbReference type="EMBL" id="NQVN01000001">
    <property type="protein sequence ID" value="PIP00689.1"/>
    <property type="molecule type" value="Genomic_DNA"/>
</dbReference>